<feature type="compositionally biased region" description="Low complexity" evidence="1">
    <location>
        <begin position="7"/>
        <end position="26"/>
    </location>
</feature>
<comment type="caution">
    <text evidence="2">The sequence shown here is derived from an EMBL/GenBank/DDBJ whole genome shotgun (WGS) entry which is preliminary data.</text>
</comment>
<evidence type="ECO:0000313" key="3">
    <source>
        <dbReference type="Proteomes" id="UP000215902"/>
    </source>
</evidence>
<dbReference type="EMBL" id="NIVC01000200">
    <property type="protein sequence ID" value="PAA88179.1"/>
    <property type="molecule type" value="Genomic_DNA"/>
</dbReference>
<keyword evidence="3" id="KW-1185">Reference proteome</keyword>
<gene>
    <name evidence="2" type="ORF">BOX15_Mlig010213g4</name>
</gene>
<reference evidence="2 3" key="1">
    <citation type="submission" date="2017-06" db="EMBL/GenBank/DDBJ databases">
        <title>A platform for efficient transgenesis in Macrostomum lignano, a flatworm model organism for stem cell research.</title>
        <authorList>
            <person name="Berezikov E."/>
        </authorList>
    </citation>
    <scope>NUCLEOTIDE SEQUENCE [LARGE SCALE GENOMIC DNA]</scope>
    <source>
        <strain evidence="2">DV1</strain>
        <tissue evidence="2">Whole organism</tissue>
    </source>
</reference>
<proteinExistence type="predicted"/>
<name>A0A267GS97_9PLAT</name>
<evidence type="ECO:0000256" key="1">
    <source>
        <dbReference type="SAM" id="MobiDB-lite"/>
    </source>
</evidence>
<feature type="compositionally biased region" description="Polar residues" evidence="1">
    <location>
        <begin position="101"/>
        <end position="119"/>
    </location>
</feature>
<organism evidence="2 3">
    <name type="scientific">Macrostomum lignano</name>
    <dbReference type="NCBI Taxonomy" id="282301"/>
    <lineage>
        <taxon>Eukaryota</taxon>
        <taxon>Metazoa</taxon>
        <taxon>Spiralia</taxon>
        <taxon>Lophotrochozoa</taxon>
        <taxon>Platyhelminthes</taxon>
        <taxon>Rhabditophora</taxon>
        <taxon>Macrostomorpha</taxon>
        <taxon>Macrostomida</taxon>
        <taxon>Macrostomidae</taxon>
        <taxon>Macrostomum</taxon>
    </lineage>
</organism>
<feature type="region of interest" description="Disordered" evidence="1">
    <location>
        <begin position="97"/>
        <end position="119"/>
    </location>
</feature>
<protein>
    <submittedName>
        <fullName evidence="2">Uncharacterized protein</fullName>
    </submittedName>
</protein>
<sequence length="119" mass="12940">KKFNMDSSSVKNGASASSKSFDSTTSLVSNSLWPNCPNGCHDACSLAALSVHKAQIAGVSLPGRFRITMRRVHGSLHQQLLLNRSVRWLCQRLLLSESSEDSTASHQESNDCESTSSRC</sequence>
<dbReference type="Proteomes" id="UP000215902">
    <property type="component" value="Unassembled WGS sequence"/>
</dbReference>
<feature type="region of interest" description="Disordered" evidence="1">
    <location>
        <begin position="1"/>
        <end position="26"/>
    </location>
</feature>
<accession>A0A267GS97</accession>
<evidence type="ECO:0000313" key="2">
    <source>
        <dbReference type="EMBL" id="PAA88179.1"/>
    </source>
</evidence>
<feature type="non-terminal residue" evidence="2">
    <location>
        <position position="1"/>
    </location>
</feature>
<dbReference type="AlphaFoldDB" id="A0A267GS97"/>